<evidence type="ECO:0000313" key="2">
    <source>
        <dbReference type="EMBL" id="PVY59030.1"/>
    </source>
</evidence>
<feature type="region of interest" description="Disordered" evidence="1">
    <location>
        <begin position="150"/>
        <end position="179"/>
    </location>
</feature>
<comment type="caution">
    <text evidence="2">The sequence shown here is derived from an EMBL/GenBank/DDBJ whole genome shotgun (WGS) entry which is preliminary data.</text>
</comment>
<sequence>MNLGLRLLEKRDLPQYKADMQGAFQLGAQEGGCFAAGELVLPESDIDRSLGAEGAIAYRAVEGGQIVGGAIVVWDREKKLGHLDLLYVKHGTGCITEINDHLFEGRYSPMWIDGKKHSRNVYAHTREECEEKLKVLIVEMKAELAELKKQKAKIGSQPQAREGKKRKKPEQTKKASKRLISRCADNFAHQEMSFLE</sequence>
<gene>
    <name evidence="2" type="ORF">C7373_103322</name>
</gene>
<protein>
    <submittedName>
        <fullName evidence="2">Uncharacterized protein</fullName>
    </submittedName>
</protein>
<evidence type="ECO:0000256" key="1">
    <source>
        <dbReference type="SAM" id="MobiDB-lite"/>
    </source>
</evidence>
<proteinExistence type="predicted"/>
<evidence type="ECO:0000313" key="3">
    <source>
        <dbReference type="Proteomes" id="UP000245778"/>
    </source>
</evidence>
<dbReference type="EMBL" id="QEKK01000003">
    <property type="protein sequence ID" value="PVY59030.1"/>
    <property type="molecule type" value="Genomic_DNA"/>
</dbReference>
<reference evidence="2 3" key="1">
    <citation type="submission" date="2018-04" db="EMBL/GenBank/DDBJ databases">
        <title>Genomic Encyclopedia of Type Strains, Phase IV (KMG-IV): sequencing the most valuable type-strain genomes for metagenomic binning, comparative biology and taxonomic classification.</title>
        <authorList>
            <person name="Goeker M."/>
        </authorList>
    </citation>
    <scope>NUCLEOTIDE SEQUENCE [LARGE SCALE GENOMIC DNA]</scope>
    <source>
        <strain evidence="2 3">DSM 26588</strain>
    </source>
</reference>
<dbReference type="SUPFAM" id="SSF55729">
    <property type="entry name" value="Acyl-CoA N-acyltransferases (Nat)"/>
    <property type="match status" value="1"/>
</dbReference>
<organism evidence="2 3">
    <name type="scientific">Intestinimonas butyriciproducens</name>
    <dbReference type="NCBI Taxonomy" id="1297617"/>
    <lineage>
        <taxon>Bacteria</taxon>
        <taxon>Bacillati</taxon>
        <taxon>Bacillota</taxon>
        <taxon>Clostridia</taxon>
        <taxon>Eubacteriales</taxon>
        <taxon>Intestinimonas</taxon>
    </lineage>
</organism>
<dbReference type="AlphaFoldDB" id="A0A2U1CDS4"/>
<dbReference type="Proteomes" id="UP000245778">
    <property type="component" value="Unassembled WGS sequence"/>
</dbReference>
<feature type="compositionally biased region" description="Basic residues" evidence="1">
    <location>
        <begin position="163"/>
        <end position="179"/>
    </location>
</feature>
<name>A0A2U1CDS4_9FIRM</name>
<dbReference type="InterPro" id="IPR016181">
    <property type="entry name" value="Acyl_CoA_acyltransferase"/>
</dbReference>
<accession>A0A2U1CDS4</accession>